<dbReference type="PANTHER" id="PTHR44809">
    <property type="match status" value="1"/>
</dbReference>
<dbReference type="Pfam" id="PF13414">
    <property type="entry name" value="TPR_11"/>
    <property type="match status" value="1"/>
</dbReference>
<protein>
    <submittedName>
        <fullName evidence="2">Tetratricopeptide repeat protein</fullName>
    </submittedName>
</protein>
<name>A0ABS1KTW7_9BACT</name>
<dbReference type="SMART" id="SM00028">
    <property type="entry name" value="TPR"/>
    <property type="match status" value="4"/>
</dbReference>
<dbReference type="Gene3D" id="1.25.40.10">
    <property type="entry name" value="Tetratricopeptide repeat domain"/>
    <property type="match status" value="1"/>
</dbReference>
<dbReference type="InterPro" id="IPR019734">
    <property type="entry name" value="TPR_rpt"/>
</dbReference>
<feature type="repeat" description="TPR" evidence="1">
    <location>
        <begin position="48"/>
        <end position="81"/>
    </location>
</feature>
<dbReference type="InterPro" id="IPR052943">
    <property type="entry name" value="TMTC_O-mannosyl-trnsfr"/>
</dbReference>
<dbReference type="PANTHER" id="PTHR44809:SF1">
    <property type="entry name" value="PROTEIN O-MANNOSYL-TRANSFERASE TMTC1"/>
    <property type="match status" value="1"/>
</dbReference>
<keyword evidence="1" id="KW-0802">TPR repeat</keyword>
<keyword evidence="3" id="KW-1185">Reference proteome</keyword>
<proteinExistence type="predicted"/>
<dbReference type="EMBL" id="JAERRB010000005">
    <property type="protein sequence ID" value="MBL0742712.1"/>
    <property type="molecule type" value="Genomic_DNA"/>
</dbReference>
<dbReference type="SUPFAM" id="SSF48452">
    <property type="entry name" value="TPR-like"/>
    <property type="match status" value="1"/>
</dbReference>
<comment type="caution">
    <text evidence="2">The sequence shown here is derived from an EMBL/GenBank/DDBJ whole genome shotgun (WGS) entry which is preliminary data.</text>
</comment>
<organism evidence="2 3">
    <name type="scientific">Chryseolinea lacunae</name>
    <dbReference type="NCBI Taxonomy" id="2801331"/>
    <lineage>
        <taxon>Bacteria</taxon>
        <taxon>Pseudomonadati</taxon>
        <taxon>Bacteroidota</taxon>
        <taxon>Cytophagia</taxon>
        <taxon>Cytophagales</taxon>
        <taxon>Fulvivirgaceae</taxon>
        <taxon>Chryseolinea</taxon>
    </lineage>
</organism>
<accession>A0ABS1KTW7</accession>
<evidence type="ECO:0000256" key="1">
    <source>
        <dbReference type="PROSITE-ProRule" id="PRU00339"/>
    </source>
</evidence>
<evidence type="ECO:0000313" key="3">
    <source>
        <dbReference type="Proteomes" id="UP000613030"/>
    </source>
</evidence>
<dbReference type="Proteomes" id="UP000613030">
    <property type="component" value="Unassembled WGS sequence"/>
</dbReference>
<gene>
    <name evidence="2" type="ORF">JI741_15915</name>
</gene>
<dbReference type="PROSITE" id="PS50293">
    <property type="entry name" value="TPR_REGION"/>
    <property type="match status" value="2"/>
</dbReference>
<feature type="repeat" description="TPR" evidence="1">
    <location>
        <begin position="133"/>
        <end position="166"/>
    </location>
</feature>
<dbReference type="RefSeq" id="WP_202011247.1">
    <property type="nucleotide sequence ID" value="NZ_JAERRB010000005.1"/>
</dbReference>
<feature type="repeat" description="TPR" evidence="1">
    <location>
        <begin position="167"/>
        <end position="200"/>
    </location>
</feature>
<evidence type="ECO:0000313" key="2">
    <source>
        <dbReference type="EMBL" id="MBL0742712.1"/>
    </source>
</evidence>
<reference evidence="2 3" key="1">
    <citation type="submission" date="2021-01" db="EMBL/GenBank/DDBJ databases">
        <title>Chryseolinea sp. Jin1 Genome sequencing and assembly.</title>
        <authorList>
            <person name="Kim I."/>
        </authorList>
    </citation>
    <scope>NUCLEOTIDE SEQUENCE [LARGE SCALE GENOMIC DNA]</scope>
    <source>
        <strain evidence="2 3">Jin1</strain>
    </source>
</reference>
<dbReference type="PROSITE" id="PS50005">
    <property type="entry name" value="TPR"/>
    <property type="match status" value="4"/>
</dbReference>
<sequence length="250" mass="28624">MKHSMKRLIRKRIWPLLVSLGSAAVMLLAFFIPSIQDQWDRYESRRIIQQYVQIGDDFVTEQNYAMAEQAFNRAFELSEERRLDIDVKRLGAKVNMIYQDPVWGSKPPEGLAEVDFQFLLHMQKGPGQDHARASILTSYGIYLASLGRKAEAERSLNEALRLNPNETQAHINLGNLLDDTGRKDEALKQYQRAIVLEPGNVRAHYNLGLLLQERGETEAASQEFLKTLQLDPHDADARQQLDLVRLKQAP</sequence>
<feature type="repeat" description="TPR" evidence="1">
    <location>
        <begin position="201"/>
        <end position="234"/>
    </location>
</feature>
<dbReference type="InterPro" id="IPR011990">
    <property type="entry name" value="TPR-like_helical_dom_sf"/>
</dbReference>
<dbReference type="Pfam" id="PF13181">
    <property type="entry name" value="TPR_8"/>
    <property type="match status" value="1"/>
</dbReference>